<dbReference type="PROSITE" id="PS00211">
    <property type="entry name" value="ABC_TRANSPORTER_1"/>
    <property type="match status" value="1"/>
</dbReference>
<evidence type="ECO:0000313" key="11">
    <source>
        <dbReference type="EMBL" id="MBB5752189.1"/>
    </source>
</evidence>
<keyword evidence="9" id="KW-0472">Membrane</keyword>
<organism evidence="11 12">
    <name type="scientific">Prosthecomicrobium pneumaticum</name>
    <dbReference type="NCBI Taxonomy" id="81895"/>
    <lineage>
        <taxon>Bacteria</taxon>
        <taxon>Pseudomonadati</taxon>
        <taxon>Pseudomonadota</taxon>
        <taxon>Alphaproteobacteria</taxon>
        <taxon>Hyphomicrobiales</taxon>
        <taxon>Kaistiaceae</taxon>
        <taxon>Prosthecomicrobium</taxon>
    </lineage>
</organism>
<evidence type="ECO:0000256" key="6">
    <source>
        <dbReference type="ARBA" id="ARBA00022741"/>
    </source>
</evidence>
<evidence type="ECO:0000256" key="3">
    <source>
        <dbReference type="ARBA" id="ARBA00022475"/>
    </source>
</evidence>
<dbReference type="GO" id="GO:0016887">
    <property type="term" value="F:ATP hydrolysis activity"/>
    <property type="evidence" value="ECO:0007669"/>
    <property type="project" value="InterPro"/>
</dbReference>
<evidence type="ECO:0000256" key="1">
    <source>
        <dbReference type="ARBA" id="ARBA00005417"/>
    </source>
</evidence>
<dbReference type="Pfam" id="PF00005">
    <property type="entry name" value="ABC_tran"/>
    <property type="match status" value="2"/>
</dbReference>
<dbReference type="Proteomes" id="UP000523821">
    <property type="component" value="Unassembled WGS sequence"/>
</dbReference>
<protein>
    <submittedName>
        <fullName evidence="11">ABC-type sugar transport system ATPase subunit</fullName>
    </submittedName>
</protein>
<dbReference type="PANTHER" id="PTHR43790">
    <property type="entry name" value="CARBOHYDRATE TRANSPORT ATP-BINDING PROTEIN MG119-RELATED"/>
    <property type="match status" value="1"/>
</dbReference>
<dbReference type="AlphaFoldDB" id="A0A7W9FL51"/>
<name>A0A7W9FL51_9HYPH</name>
<accession>A0A7W9FL51</accession>
<comment type="caution">
    <text evidence="11">The sequence shown here is derived from an EMBL/GenBank/DDBJ whole genome shotgun (WGS) entry which is preliminary data.</text>
</comment>
<dbReference type="Gene3D" id="3.40.50.300">
    <property type="entry name" value="P-loop containing nucleotide triphosphate hydrolases"/>
    <property type="match status" value="2"/>
</dbReference>
<dbReference type="InterPro" id="IPR050107">
    <property type="entry name" value="ABC_carbohydrate_import_ATPase"/>
</dbReference>
<evidence type="ECO:0000256" key="2">
    <source>
        <dbReference type="ARBA" id="ARBA00022448"/>
    </source>
</evidence>
<sequence>MAAETDAPFVVEALSIVKRFGGATALAGVDFRVRRGEIHALLGQNGAGKSTLVKILNGVHRAGSFEGRILLDGRPVSFGSTAQARLGGVGYVPQEIEVLEQLSVAENVFAGQTGLGGRLVRQRVLERQASVLFRELGLDIAPSTLVAALTPAQRHIVMIARALAAKPAVLMLDEPTASLSGAEVDRLFILLRRLKAQGTTMIFITHRLPEVMALCDRATVLRDGRVAAELKRGEFDAGTVIAAMSGQRLSRLYPAHTPPAQSPVLLEIDGLSVAGRGHEQRALEGIDLTLRAGEILGIAGLLGSGRSELLGAIYGSVPYSGRIRVEGRAVTIRRPKDARDAAIALLTEDRKRSGLLFNLPVAKNITIGNLMLFSSGGVLNPGAERAAALRTMRDLRVKAPSPNAAVAHLSGGNQQKLLLGRVLMRQPKILLLDEPTKGVDVGTRSEIYRLIVDLAETGVGLIVVSSELEEVIGLADRCLVMADGRFVDAFERGAGSEERVLRSIAAAQAERAA</sequence>
<feature type="domain" description="ABC transporter" evidence="10">
    <location>
        <begin position="266"/>
        <end position="508"/>
    </location>
</feature>
<comment type="similarity">
    <text evidence="1">Belongs to the ABC transporter superfamily.</text>
</comment>
<dbReference type="GO" id="GO:0005524">
    <property type="term" value="F:ATP binding"/>
    <property type="evidence" value="ECO:0007669"/>
    <property type="project" value="UniProtKB-KW"/>
</dbReference>
<keyword evidence="12" id="KW-1185">Reference proteome</keyword>
<dbReference type="SMART" id="SM00382">
    <property type="entry name" value="AAA"/>
    <property type="match status" value="2"/>
</dbReference>
<evidence type="ECO:0000313" key="12">
    <source>
        <dbReference type="Proteomes" id="UP000523821"/>
    </source>
</evidence>
<keyword evidence="6" id="KW-0547">Nucleotide-binding</keyword>
<dbReference type="InterPro" id="IPR027417">
    <property type="entry name" value="P-loop_NTPase"/>
</dbReference>
<reference evidence="11 12" key="1">
    <citation type="submission" date="2020-08" db="EMBL/GenBank/DDBJ databases">
        <title>Genomic Encyclopedia of Type Strains, Phase IV (KMG-IV): sequencing the most valuable type-strain genomes for metagenomic binning, comparative biology and taxonomic classification.</title>
        <authorList>
            <person name="Goeker M."/>
        </authorList>
    </citation>
    <scope>NUCLEOTIDE SEQUENCE [LARGE SCALE GENOMIC DNA]</scope>
    <source>
        <strain evidence="11 12">DSM 16268</strain>
    </source>
</reference>
<gene>
    <name evidence="11" type="ORF">GGQ63_001241</name>
</gene>
<dbReference type="InterPro" id="IPR017871">
    <property type="entry name" value="ABC_transporter-like_CS"/>
</dbReference>
<dbReference type="SUPFAM" id="SSF52540">
    <property type="entry name" value="P-loop containing nucleoside triphosphate hydrolases"/>
    <property type="match status" value="2"/>
</dbReference>
<evidence type="ECO:0000259" key="10">
    <source>
        <dbReference type="PROSITE" id="PS50893"/>
    </source>
</evidence>
<dbReference type="RefSeq" id="WP_183853622.1">
    <property type="nucleotide sequence ID" value="NZ_JACHOO010000002.1"/>
</dbReference>
<dbReference type="PROSITE" id="PS50893">
    <property type="entry name" value="ABC_TRANSPORTER_2"/>
    <property type="match status" value="2"/>
</dbReference>
<feature type="domain" description="ABC transporter" evidence="10">
    <location>
        <begin position="11"/>
        <end position="248"/>
    </location>
</feature>
<dbReference type="EMBL" id="JACHOO010000002">
    <property type="protein sequence ID" value="MBB5752189.1"/>
    <property type="molecule type" value="Genomic_DNA"/>
</dbReference>
<keyword evidence="5" id="KW-0677">Repeat</keyword>
<dbReference type="CDD" id="cd03215">
    <property type="entry name" value="ABC_Carb_Monos_II"/>
    <property type="match status" value="1"/>
</dbReference>
<keyword evidence="2" id="KW-0813">Transport</keyword>
<evidence type="ECO:0000256" key="8">
    <source>
        <dbReference type="ARBA" id="ARBA00022967"/>
    </source>
</evidence>
<evidence type="ECO:0000256" key="9">
    <source>
        <dbReference type="ARBA" id="ARBA00023136"/>
    </source>
</evidence>
<dbReference type="InterPro" id="IPR003439">
    <property type="entry name" value="ABC_transporter-like_ATP-bd"/>
</dbReference>
<keyword evidence="3" id="KW-1003">Cell membrane</keyword>
<keyword evidence="4 11" id="KW-0762">Sugar transport</keyword>
<dbReference type="InterPro" id="IPR003593">
    <property type="entry name" value="AAA+_ATPase"/>
</dbReference>
<dbReference type="PANTHER" id="PTHR43790:SF3">
    <property type="entry name" value="D-ALLOSE IMPORT ATP-BINDING PROTEIN ALSA-RELATED"/>
    <property type="match status" value="1"/>
</dbReference>
<dbReference type="CDD" id="cd03216">
    <property type="entry name" value="ABC_Carb_Monos_I"/>
    <property type="match status" value="1"/>
</dbReference>
<evidence type="ECO:0000256" key="4">
    <source>
        <dbReference type="ARBA" id="ARBA00022597"/>
    </source>
</evidence>
<keyword evidence="8" id="KW-1278">Translocase</keyword>
<proteinExistence type="inferred from homology"/>
<evidence type="ECO:0000256" key="7">
    <source>
        <dbReference type="ARBA" id="ARBA00022840"/>
    </source>
</evidence>
<keyword evidence="7" id="KW-0067">ATP-binding</keyword>
<evidence type="ECO:0000256" key="5">
    <source>
        <dbReference type="ARBA" id="ARBA00022737"/>
    </source>
</evidence>